<sequence>MQEDMADTARGKVKSLPTVPKAEDGLDLRFVPLEDIVIDQAYQRRISRGGMSRITKIISGFDWSRFGALTLSEGDDGRLYVVDGQHRMVAARALRITIVPAVITRNTQAGQASDFVAINTVRTTVASIDSFRARIASGDATAKAVQQMLDQLNISTDVPAGASIGPRETRAVSLLEKMLNRHEQGIVFTALEMMIDAQPHQKNLLTAFAIGVTVPVVAKMIAAGRDLDRLATILEETDFDTLKEEAAQLVKLTGGQTQGRGTELLLQKVNKGLRERLG</sequence>
<dbReference type="AlphaFoldDB" id="A0A1G8PX49"/>
<dbReference type="RefSeq" id="WP_089848789.1">
    <property type="nucleotide sequence ID" value="NZ_FNEJ01000013.1"/>
</dbReference>
<dbReference type="InterPro" id="IPR036086">
    <property type="entry name" value="ParB/Sulfiredoxin_sf"/>
</dbReference>
<reference evidence="1 2" key="1">
    <citation type="submission" date="2016-10" db="EMBL/GenBank/DDBJ databases">
        <authorList>
            <person name="de Groot N.N."/>
        </authorList>
    </citation>
    <scope>NUCLEOTIDE SEQUENCE [LARGE SCALE GENOMIC DNA]</scope>
    <source>
        <strain evidence="1 2">DSM 26424</strain>
    </source>
</reference>
<dbReference type="Proteomes" id="UP000199093">
    <property type="component" value="Unassembled WGS sequence"/>
</dbReference>
<gene>
    <name evidence="1" type="ORF">SAMN04487993_1013141</name>
</gene>
<protein>
    <submittedName>
        <fullName evidence="1">ParB-like nuclease domain-containing protein</fullName>
    </submittedName>
</protein>
<accession>A0A1G8PX49</accession>
<evidence type="ECO:0000313" key="1">
    <source>
        <dbReference type="EMBL" id="SDI96420.1"/>
    </source>
</evidence>
<proteinExistence type="predicted"/>
<keyword evidence="2" id="KW-1185">Reference proteome</keyword>
<dbReference type="SUPFAM" id="SSF110849">
    <property type="entry name" value="ParB/Sulfiredoxin"/>
    <property type="match status" value="1"/>
</dbReference>
<dbReference type="CDD" id="cd16387">
    <property type="entry name" value="ParB_N_Srx"/>
    <property type="match status" value="1"/>
</dbReference>
<dbReference type="STRING" id="555512.SAMN04487993_1013141"/>
<dbReference type="EMBL" id="FNEJ01000013">
    <property type="protein sequence ID" value="SDI96420.1"/>
    <property type="molecule type" value="Genomic_DNA"/>
</dbReference>
<name>A0A1G8PX49_9RHOB</name>
<organism evidence="1 2">
    <name type="scientific">Salipiger marinus</name>
    <dbReference type="NCBI Taxonomy" id="555512"/>
    <lineage>
        <taxon>Bacteria</taxon>
        <taxon>Pseudomonadati</taxon>
        <taxon>Pseudomonadota</taxon>
        <taxon>Alphaproteobacteria</taxon>
        <taxon>Rhodobacterales</taxon>
        <taxon>Roseobacteraceae</taxon>
        <taxon>Salipiger</taxon>
    </lineage>
</organism>
<evidence type="ECO:0000313" key="2">
    <source>
        <dbReference type="Proteomes" id="UP000199093"/>
    </source>
</evidence>
<dbReference type="OrthoDB" id="4545778at2"/>